<gene>
    <name evidence="3" type="ORF">LI90_1935</name>
</gene>
<reference evidence="4" key="1">
    <citation type="submission" date="2015-04" db="EMBL/GenBank/DDBJ databases">
        <title>Physiological reanalysis, assessment of diazotrophy, and genome sequences of multiple isolates of Streptomyces thermoautotrophicus.</title>
        <authorList>
            <person name="MacKellar D.C."/>
            <person name="Lieber L."/>
            <person name="Norman J."/>
            <person name="Bolger A."/>
            <person name="Tobin C."/>
            <person name="Murray J.W."/>
            <person name="Chang R."/>
            <person name="Ford T."/>
            <person name="Nguyen P.Q."/>
            <person name="Woodward J."/>
            <person name="Permingeat H."/>
            <person name="Joshi N.S."/>
            <person name="Silver P.A."/>
            <person name="Usadel B."/>
            <person name="Rutherford A.W."/>
            <person name="Friesen M."/>
            <person name="Prell J."/>
        </authorList>
    </citation>
    <scope>NUCLEOTIDE SEQUENCE [LARGE SCALE GENOMIC DNA]</scope>
    <source>
        <strain evidence="4">H1</strain>
    </source>
</reference>
<evidence type="ECO:0000256" key="2">
    <source>
        <dbReference type="SAM" id="MobiDB-lite"/>
    </source>
</evidence>
<dbReference type="InterPro" id="IPR029045">
    <property type="entry name" value="ClpP/crotonase-like_dom_sf"/>
</dbReference>
<proteinExistence type="inferred from homology"/>
<dbReference type="InterPro" id="IPR001753">
    <property type="entry name" value="Enoyl-CoA_hydra/iso"/>
</dbReference>
<feature type="region of interest" description="Disordered" evidence="2">
    <location>
        <begin position="94"/>
        <end position="123"/>
    </location>
</feature>
<dbReference type="InterPro" id="IPR014748">
    <property type="entry name" value="Enoyl-CoA_hydra_C"/>
</dbReference>
<evidence type="ECO:0000313" key="4">
    <source>
        <dbReference type="Proteomes" id="UP000070188"/>
    </source>
</evidence>
<dbReference type="PANTHER" id="PTHR43459">
    <property type="entry name" value="ENOYL-COA HYDRATASE"/>
    <property type="match status" value="1"/>
</dbReference>
<dbReference type="SUPFAM" id="SSF52096">
    <property type="entry name" value="ClpP/crotonase"/>
    <property type="match status" value="1"/>
</dbReference>
<dbReference type="Proteomes" id="UP000070188">
    <property type="component" value="Unassembled WGS sequence"/>
</dbReference>
<dbReference type="GO" id="GO:0004300">
    <property type="term" value="F:enoyl-CoA hydratase activity"/>
    <property type="evidence" value="ECO:0007669"/>
    <property type="project" value="UniProtKB-EC"/>
</dbReference>
<protein>
    <submittedName>
        <fullName evidence="3">Enoyl-CoA hydratase</fullName>
        <ecNumber evidence="3">4.2.1.17</ecNumber>
    </submittedName>
</protein>
<dbReference type="EMBL" id="LAXD01000001">
    <property type="protein sequence ID" value="KWX00907.1"/>
    <property type="molecule type" value="Genomic_DNA"/>
</dbReference>
<dbReference type="STRING" id="1469144.LI90_1935"/>
<dbReference type="PATRIC" id="fig|1469144.10.peg.2094"/>
<sequence length="123" mass="13215">MSWALPRIIGAIRARDLILTDGVLAGEEALRAGLLSRLVADQDIQAEAEAVAVKLADGPTSTYARIKRLMQDAPARDLAEHLDTEAEAIAACADSPAGQEGVDAFTQRRTPTFPNRHEPRLDA</sequence>
<comment type="caution">
    <text evidence="3">The sequence shown here is derived from an EMBL/GenBank/DDBJ whole genome shotgun (WGS) entry which is preliminary data.</text>
</comment>
<dbReference type="OrthoDB" id="3473569at2"/>
<comment type="similarity">
    <text evidence="1">Belongs to the enoyl-CoA hydratase/isomerase family.</text>
</comment>
<evidence type="ECO:0000313" key="3">
    <source>
        <dbReference type="EMBL" id="KWX00907.1"/>
    </source>
</evidence>
<keyword evidence="4" id="KW-1185">Reference proteome</keyword>
<dbReference type="PANTHER" id="PTHR43459:SF1">
    <property type="entry name" value="EG:BACN32G11.4 PROTEIN"/>
    <property type="match status" value="1"/>
</dbReference>
<accession>A0A132MSR0</accession>
<organism evidence="3 4">
    <name type="scientific">Carbonactinospora thermoautotrophica</name>
    <dbReference type="NCBI Taxonomy" id="1469144"/>
    <lineage>
        <taxon>Bacteria</taxon>
        <taxon>Bacillati</taxon>
        <taxon>Actinomycetota</taxon>
        <taxon>Actinomycetes</taxon>
        <taxon>Kitasatosporales</taxon>
        <taxon>Carbonactinosporaceae</taxon>
        <taxon>Carbonactinospora</taxon>
    </lineage>
</organism>
<dbReference type="Pfam" id="PF00378">
    <property type="entry name" value="ECH_1"/>
    <property type="match status" value="1"/>
</dbReference>
<dbReference type="AlphaFoldDB" id="A0A132MSR0"/>
<evidence type="ECO:0000256" key="1">
    <source>
        <dbReference type="ARBA" id="ARBA00005254"/>
    </source>
</evidence>
<dbReference type="EC" id="4.2.1.17" evidence="3"/>
<dbReference type="Gene3D" id="1.10.12.10">
    <property type="entry name" value="Lyase 2-enoyl-coa Hydratase, Chain A, domain 2"/>
    <property type="match status" value="1"/>
</dbReference>
<name>A0A132MSR0_9ACTN</name>
<dbReference type="Gene3D" id="3.90.226.10">
    <property type="entry name" value="2-enoyl-CoA Hydratase, Chain A, domain 1"/>
    <property type="match status" value="1"/>
</dbReference>
<keyword evidence="3" id="KW-0456">Lyase</keyword>